<evidence type="ECO:0000256" key="8">
    <source>
        <dbReference type="ARBA" id="ARBA00022777"/>
    </source>
</evidence>
<evidence type="ECO:0000256" key="6">
    <source>
        <dbReference type="ARBA" id="ARBA00022723"/>
    </source>
</evidence>
<dbReference type="InterPro" id="IPR018934">
    <property type="entry name" value="RIO_dom"/>
</dbReference>
<evidence type="ECO:0000256" key="9">
    <source>
        <dbReference type="ARBA" id="ARBA00022840"/>
    </source>
</evidence>
<dbReference type="CDD" id="cd05144">
    <property type="entry name" value="RIO2_C"/>
    <property type="match status" value="1"/>
</dbReference>
<name>A0A832WRC3_9EURY</name>
<comment type="caution">
    <text evidence="15">The sequence shown here is derived from an EMBL/GenBank/DDBJ whole genome shotgun (WGS) entry which is preliminary data.</text>
</comment>
<dbReference type="InterPro" id="IPR011009">
    <property type="entry name" value="Kinase-like_dom_sf"/>
</dbReference>
<comment type="similarity">
    <text evidence="2">Belongs to the protein kinase superfamily. RIO-type Ser/Thr kinase family.</text>
</comment>
<comment type="catalytic activity">
    <reaction evidence="12">
        <text>L-seryl-[protein] + ATP = O-phospho-L-seryl-[protein] + ADP + H(+)</text>
        <dbReference type="Rhea" id="RHEA:17989"/>
        <dbReference type="Rhea" id="RHEA-COMP:9863"/>
        <dbReference type="Rhea" id="RHEA-COMP:11604"/>
        <dbReference type="ChEBI" id="CHEBI:15378"/>
        <dbReference type="ChEBI" id="CHEBI:29999"/>
        <dbReference type="ChEBI" id="CHEBI:30616"/>
        <dbReference type="ChEBI" id="CHEBI:83421"/>
        <dbReference type="ChEBI" id="CHEBI:456216"/>
        <dbReference type="EC" id="2.7.11.1"/>
    </reaction>
</comment>
<evidence type="ECO:0000256" key="13">
    <source>
        <dbReference type="SAM" id="MobiDB-lite"/>
    </source>
</evidence>
<dbReference type="GeneID" id="1476775"/>
<comment type="catalytic activity">
    <reaction evidence="11">
        <text>L-threonyl-[protein] + ATP = O-phospho-L-threonyl-[protein] + ADP + H(+)</text>
        <dbReference type="Rhea" id="RHEA:46608"/>
        <dbReference type="Rhea" id="RHEA-COMP:11060"/>
        <dbReference type="Rhea" id="RHEA-COMP:11605"/>
        <dbReference type="ChEBI" id="CHEBI:15378"/>
        <dbReference type="ChEBI" id="CHEBI:30013"/>
        <dbReference type="ChEBI" id="CHEBI:30616"/>
        <dbReference type="ChEBI" id="CHEBI:61977"/>
        <dbReference type="ChEBI" id="CHEBI:456216"/>
        <dbReference type="EC" id="2.7.11.1"/>
    </reaction>
</comment>
<dbReference type="InterPro" id="IPR036390">
    <property type="entry name" value="WH_DNA-bd_sf"/>
</dbReference>
<dbReference type="GO" id="GO:0005524">
    <property type="term" value="F:ATP binding"/>
    <property type="evidence" value="ECO:0007669"/>
    <property type="project" value="UniProtKB-KW"/>
</dbReference>
<sequence>MAGDNEATEVDKRDIALLRALEGLSRAFEWVPEDKLLERLPMDYSELATRLEKLDSLGLIDYRYIPTYQTYAARMKERAYDTLALWDMKKHDVYERLGTIIGEGKEATIVNAKDPEDEWVAIKLHRYHAPEFRRIKKTLAYAAVKVRGEELRVDDHRIDVPRAKAQVEMKVLQRLHSKGFPVPGPRAINRHAVAMDMIEGHAPGIPAPLLAKIKVKNPEEALEVILEDYREIVLEGHYVHGDFSEHNILVTPDGELYYVDWPQAVPIEHPSAPKLCYRDLKNVIEHFRRKYRIRVPDPKEVYDEIADDLQSLMEEKKEEYERHKKAAERTLERFEESVERVEGKREGRKAGPTEDEEDRVPGGGDGGG</sequence>
<feature type="domain" description="RIO kinase" evidence="14">
    <location>
        <begin position="64"/>
        <end position="307"/>
    </location>
</feature>
<keyword evidence="5" id="KW-0808">Transferase</keyword>
<evidence type="ECO:0000256" key="7">
    <source>
        <dbReference type="ARBA" id="ARBA00022741"/>
    </source>
</evidence>
<dbReference type="SMART" id="SM00090">
    <property type="entry name" value="RIO"/>
    <property type="match status" value="1"/>
</dbReference>
<evidence type="ECO:0000256" key="2">
    <source>
        <dbReference type="ARBA" id="ARBA00009196"/>
    </source>
</evidence>
<evidence type="ECO:0000256" key="11">
    <source>
        <dbReference type="ARBA" id="ARBA00047899"/>
    </source>
</evidence>
<dbReference type="PANTHER" id="PTHR45852">
    <property type="entry name" value="SER/THR-PROTEIN KINASE RIO2"/>
    <property type="match status" value="1"/>
</dbReference>
<feature type="compositionally biased region" description="Basic and acidic residues" evidence="13">
    <location>
        <begin position="316"/>
        <end position="352"/>
    </location>
</feature>
<dbReference type="SUPFAM" id="SSF46785">
    <property type="entry name" value="Winged helix' DNA-binding domain"/>
    <property type="match status" value="1"/>
</dbReference>
<reference evidence="15" key="1">
    <citation type="journal article" date="2020" name="bioRxiv">
        <title>A rank-normalized archaeal taxonomy based on genome phylogeny resolves widespread incomplete and uneven classifications.</title>
        <authorList>
            <person name="Rinke C."/>
            <person name="Chuvochina M."/>
            <person name="Mussig A.J."/>
            <person name="Chaumeil P.-A."/>
            <person name="Waite D.W."/>
            <person name="Whitman W.B."/>
            <person name="Parks D.H."/>
            <person name="Hugenholtz P."/>
        </authorList>
    </citation>
    <scope>NUCLEOTIDE SEQUENCE</scope>
    <source>
        <strain evidence="15">UBA8853</strain>
    </source>
</reference>
<evidence type="ECO:0000256" key="10">
    <source>
        <dbReference type="ARBA" id="ARBA00022842"/>
    </source>
</evidence>
<proteinExistence type="inferred from homology"/>
<dbReference type="Proteomes" id="UP000619545">
    <property type="component" value="Unassembled WGS sequence"/>
</dbReference>
<dbReference type="Gene3D" id="1.10.510.10">
    <property type="entry name" value="Transferase(Phosphotransferase) domain 1"/>
    <property type="match status" value="1"/>
</dbReference>
<dbReference type="InterPro" id="IPR015285">
    <property type="entry name" value="RIO2_wHTH_N"/>
</dbReference>
<feature type="region of interest" description="Disordered" evidence="13">
    <location>
        <begin position="316"/>
        <end position="368"/>
    </location>
</feature>
<keyword evidence="7" id="KW-0547">Nucleotide-binding</keyword>
<evidence type="ECO:0000256" key="3">
    <source>
        <dbReference type="ARBA" id="ARBA00012513"/>
    </source>
</evidence>
<evidence type="ECO:0000313" key="15">
    <source>
        <dbReference type="EMBL" id="HII70101.1"/>
    </source>
</evidence>
<evidence type="ECO:0000259" key="14">
    <source>
        <dbReference type="SMART" id="SM00090"/>
    </source>
</evidence>
<dbReference type="Gene3D" id="3.30.200.20">
    <property type="entry name" value="Phosphorylase Kinase, domain 1"/>
    <property type="match status" value="1"/>
</dbReference>
<keyword evidence="6" id="KW-0479">Metal-binding</keyword>
<dbReference type="OMA" id="YMAIRIR"/>
<dbReference type="Gene3D" id="1.10.10.10">
    <property type="entry name" value="Winged helix-like DNA-binding domain superfamily/Winged helix DNA-binding domain"/>
    <property type="match status" value="1"/>
</dbReference>
<dbReference type="AlphaFoldDB" id="A0A832WRC3"/>
<keyword evidence="4" id="KW-0723">Serine/threonine-protein kinase</keyword>
<dbReference type="InterPro" id="IPR030484">
    <property type="entry name" value="Rio2"/>
</dbReference>
<evidence type="ECO:0000256" key="4">
    <source>
        <dbReference type="ARBA" id="ARBA00022527"/>
    </source>
</evidence>
<evidence type="ECO:0000256" key="5">
    <source>
        <dbReference type="ARBA" id="ARBA00022679"/>
    </source>
</evidence>
<dbReference type="GO" id="GO:0046872">
    <property type="term" value="F:metal ion binding"/>
    <property type="evidence" value="ECO:0007669"/>
    <property type="project" value="UniProtKB-KW"/>
</dbReference>
<evidence type="ECO:0000256" key="12">
    <source>
        <dbReference type="ARBA" id="ARBA00048679"/>
    </source>
</evidence>
<keyword evidence="9" id="KW-0067">ATP-binding</keyword>
<protein>
    <recommendedName>
        <fullName evidence="3">non-specific serine/threonine protein kinase</fullName>
        <ecNumber evidence="3">2.7.11.1</ecNumber>
    </recommendedName>
</protein>
<dbReference type="Pfam" id="PF09202">
    <property type="entry name" value="Rio2_N"/>
    <property type="match status" value="1"/>
</dbReference>
<dbReference type="EC" id="2.7.11.1" evidence="3"/>
<keyword evidence="10" id="KW-0460">Magnesium</keyword>
<keyword evidence="8" id="KW-0418">Kinase</keyword>
<dbReference type="GO" id="GO:0005829">
    <property type="term" value="C:cytosol"/>
    <property type="evidence" value="ECO:0007669"/>
    <property type="project" value="TreeGrafter"/>
</dbReference>
<accession>A0A832WRC3</accession>
<dbReference type="EMBL" id="DUJS01000002">
    <property type="protein sequence ID" value="HII70101.1"/>
    <property type="molecule type" value="Genomic_DNA"/>
</dbReference>
<dbReference type="RefSeq" id="WP_011019044.1">
    <property type="nucleotide sequence ID" value="NZ_DUJS01000002.1"/>
</dbReference>
<comment type="cofactor">
    <cofactor evidence="1">
        <name>Mg(2+)</name>
        <dbReference type="ChEBI" id="CHEBI:18420"/>
    </cofactor>
</comment>
<evidence type="ECO:0000313" key="16">
    <source>
        <dbReference type="Proteomes" id="UP000619545"/>
    </source>
</evidence>
<dbReference type="GO" id="GO:0030490">
    <property type="term" value="P:maturation of SSU-rRNA"/>
    <property type="evidence" value="ECO:0007669"/>
    <property type="project" value="TreeGrafter"/>
</dbReference>
<dbReference type="InterPro" id="IPR000687">
    <property type="entry name" value="RIO_kinase"/>
</dbReference>
<dbReference type="InterPro" id="IPR036388">
    <property type="entry name" value="WH-like_DNA-bd_sf"/>
</dbReference>
<gene>
    <name evidence="15" type="ORF">HA336_02565</name>
</gene>
<dbReference type="GO" id="GO:0030688">
    <property type="term" value="C:preribosome, small subunit precursor"/>
    <property type="evidence" value="ECO:0007669"/>
    <property type="project" value="TreeGrafter"/>
</dbReference>
<evidence type="ECO:0000256" key="1">
    <source>
        <dbReference type="ARBA" id="ARBA00001946"/>
    </source>
</evidence>
<dbReference type="PANTHER" id="PTHR45852:SF1">
    <property type="entry name" value="SERINE_THREONINE-PROTEIN KINASE RIO2"/>
    <property type="match status" value="1"/>
</dbReference>
<dbReference type="Pfam" id="PF01163">
    <property type="entry name" value="RIO1"/>
    <property type="match status" value="1"/>
</dbReference>
<dbReference type="SUPFAM" id="SSF56112">
    <property type="entry name" value="Protein kinase-like (PK-like)"/>
    <property type="match status" value="1"/>
</dbReference>
<organism evidence="15 16">
    <name type="scientific">Methanopyrus kandleri</name>
    <dbReference type="NCBI Taxonomy" id="2320"/>
    <lineage>
        <taxon>Archaea</taxon>
        <taxon>Methanobacteriati</taxon>
        <taxon>Methanobacteriota</taxon>
        <taxon>Methanomada group</taxon>
        <taxon>Methanopyri</taxon>
        <taxon>Methanopyrales</taxon>
        <taxon>Methanopyraceae</taxon>
        <taxon>Methanopyrus</taxon>
    </lineage>
</organism>
<dbReference type="GO" id="GO:0004674">
    <property type="term" value="F:protein serine/threonine kinase activity"/>
    <property type="evidence" value="ECO:0007669"/>
    <property type="project" value="UniProtKB-KW"/>
</dbReference>